<dbReference type="EMBL" id="MN739192">
    <property type="protein sequence ID" value="QHS92840.1"/>
    <property type="molecule type" value="Genomic_DNA"/>
</dbReference>
<reference evidence="1" key="1">
    <citation type="journal article" date="2020" name="Nature">
        <title>Giant virus diversity and host interactions through global metagenomics.</title>
        <authorList>
            <person name="Schulz F."/>
            <person name="Roux S."/>
            <person name="Paez-Espino D."/>
            <person name="Jungbluth S."/>
            <person name="Walsh D.A."/>
            <person name="Denef V.J."/>
            <person name="McMahon K.D."/>
            <person name="Konstantinidis K.T."/>
            <person name="Eloe-Fadrosh E.A."/>
            <person name="Kyrpides N.C."/>
            <person name="Woyke T."/>
        </authorList>
    </citation>
    <scope>NUCLEOTIDE SEQUENCE</scope>
    <source>
        <strain evidence="1">GVMAG-M-3300017651-5</strain>
    </source>
</reference>
<protein>
    <submittedName>
        <fullName evidence="1">Uncharacterized protein</fullName>
    </submittedName>
</protein>
<accession>A0A6C0BLB0</accession>
<proteinExistence type="predicted"/>
<dbReference type="AlphaFoldDB" id="A0A6C0BLB0"/>
<name>A0A6C0BLB0_9ZZZZ</name>
<sequence>MYSLNHCHSEEPVDLFSRAMFEPIPGELSSAYIAGVVDSAYPNYPWRYDLEILLHGGHPESSWRRLENMPWRIELQSQEIIDDTLSANNRELRDNHPEIFSCVPTSIDIINAIREINPYFSLEEQFTRIGEWKRILEHLNEQDDEHTRYLIDSVLNGRVRVLEKTDMGLICEYHDGTIRLFEEPELYKIGCMASIIYQPVNIPLR</sequence>
<evidence type="ECO:0000313" key="1">
    <source>
        <dbReference type="EMBL" id="QHS92840.1"/>
    </source>
</evidence>
<organism evidence="1">
    <name type="scientific">viral metagenome</name>
    <dbReference type="NCBI Taxonomy" id="1070528"/>
    <lineage>
        <taxon>unclassified sequences</taxon>
        <taxon>metagenomes</taxon>
        <taxon>organismal metagenomes</taxon>
    </lineage>
</organism>